<dbReference type="SUPFAM" id="SSF52743">
    <property type="entry name" value="Subtilisin-like"/>
    <property type="match status" value="1"/>
</dbReference>
<organism evidence="3 4">
    <name type="scientific">Pseudaquabacterium terrae</name>
    <dbReference type="NCBI Taxonomy" id="2732868"/>
    <lineage>
        <taxon>Bacteria</taxon>
        <taxon>Pseudomonadati</taxon>
        <taxon>Pseudomonadota</taxon>
        <taxon>Betaproteobacteria</taxon>
        <taxon>Burkholderiales</taxon>
        <taxon>Sphaerotilaceae</taxon>
        <taxon>Pseudaquabacterium</taxon>
    </lineage>
</organism>
<dbReference type="InterPro" id="IPR036852">
    <property type="entry name" value="Peptidase_S8/S53_dom_sf"/>
</dbReference>
<proteinExistence type="predicted"/>
<sequence>MNTMLPASSTLPDDDAGGSEFEPFDVTISLGPEGLPWLSAQSSAGFVHGIPRRDAALPSLDELLDLVWDYADAIAFAEPEPNPELAAHLKTLVFGDQMVVQLFQATRGIAADRRRKILFRVLASPHLAALPWELLPDPIAPPQPLAPRFLALAPDVQIVRQARGRSYSSRPRTVRPPLHLLLVLSSPRFAADQEGRHEFDVFEVKRSLLAELAPLQRAGLLEVDVEDRPTVDRLRRRIASRPRGYHVFHYVGHALPDQLILEDDGGHALEVESARLIELLRLCPDLRLAIFAGCETARARDDPLAFAKDAAVGWRDLLSLADRCVQGACPIVIGMQAVLPLTTERVFTRYLYQGLASGYSVVDALRIARGAVHGDPRHGSLLLDWSVPVLFVGGEDPGPLLPRGALPQPVEEVRRIELKLGLRTSGGRFLARDLALRQVVEILGGAARQRVVAITGATGTGKSTLVERALEELGPDVGIVLFVHARTIAPVLDEACAAAETPQGPDPQALLAQPADGLVLRMCGIVEELLARAGDRPVRQPQWSALDWWERLVGDLARRRCVIALDEVGQIDVLQRGLLRAAVGLWLRELIAQRRESADEPRIEQDLEVLLANVQLLLEDAEQAGQPGVDRRSGGDGLRPPIERRDPLHGLGDGLAQLAEALAGLPPRWREQLAEALGQVLLDVSAPDDAMASMARRSGAVSAPPSFEQRFERLAHQLAGCDDIPTILQLINHLETMRRASVAALQLLVDRRGLIRVALVAPHSLRGFLELDADELFELRLAPMTWSDSWRWIRRSLPGLLRYGEEFLSRQWMRLGARAELWEELERRVIRQRGGTLDLEREVQQIAPPASAAFVNARPAQRWRRGERPLRIAVAGPHLIGPSETAAALTQTAINHGVAGRVVSDGLAEGALAMVVDEPMPFDPDGSISESQVLEWLERLFRSRPDVVLLDYGQEIAINALQAYQREDYQAHLLRGMTHRSLLIGAGGNEGAGAATMPVPGAYSAVLQVGAASAEGVVRRYASWSARLGKPDLFMDDALDNTPLAGALRRPAPSTTAPLRGSSFAALHAVAAAVLAWSLLPTLTPLGVRRLLEAAARPAGRPGQQFLTIDAAVALARQRLVERALRSGPCTLATLNALTGIEPPLLLQTIRALGSRVMLNQAGRLERYEWV</sequence>
<evidence type="ECO:0000313" key="3">
    <source>
        <dbReference type="EMBL" id="NRF65661.1"/>
    </source>
</evidence>
<dbReference type="InterPro" id="IPR000209">
    <property type="entry name" value="Peptidase_S8/S53_dom"/>
</dbReference>
<dbReference type="Gene3D" id="3.40.50.300">
    <property type="entry name" value="P-loop containing nucleotide triphosphate hydrolases"/>
    <property type="match status" value="1"/>
</dbReference>
<dbReference type="SMART" id="SM00382">
    <property type="entry name" value="AAA"/>
    <property type="match status" value="1"/>
</dbReference>
<comment type="caution">
    <text evidence="3">The sequence shown here is derived from an EMBL/GenBank/DDBJ whole genome shotgun (WGS) entry which is preliminary data.</text>
</comment>
<dbReference type="Pfam" id="PF12770">
    <property type="entry name" value="CHAT"/>
    <property type="match status" value="1"/>
</dbReference>
<dbReference type="InterPro" id="IPR027417">
    <property type="entry name" value="P-loop_NTPase"/>
</dbReference>
<dbReference type="InterPro" id="IPR041664">
    <property type="entry name" value="AAA_16"/>
</dbReference>
<dbReference type="Gene3D" id="3.40.50.200">
    <property type="entry name" value="Peptidase S8/S53 domain"/>
    <property type="match status" value="1"/>
</dbReference>
<dbReference type="InterPro" id="IPR024983">
    <property type="entry name" value="CHAT_dom"/>
</dbReference>
<dbReference type="SUPFAM" id="SSF52540">
    <property type="entry name" value="P-loop containing nucleoside triphosphate hydrolases"/>
    <property type="match status" value="1"/>
</dbReference>
<keyword evidence="4" id="KW-1185">Reference proteome</keyword>
<reference evidence="3 4" key="1">
    <citation type="submission" date="2020-05" db="EMBL/GenBank/DDBJ databases">
        <title>Aquincola sp. isolate from soil.</title>
        <authorList>
            <person name="Han J."/>
            <person name="Kim D.-U."/>
        </authorList>
    </citation>
    <scope>NUCLEOTIDE SEQUENCE [LARGE SCALE GENOMIC DNA]</scope>
    <source>
        <strain evidence="3 4">S2</strain>
    </source>
</reference>
<dbReference type="InterPro" id="IPR003593">
    <property type="entry name" value="AAA+_ATPase"/>
</dbReference>
<dbReference type="Pfam" id="PF13191">
    <property type="entry name" value="AAA_16"/>
    <property type="match status" value="1"/>
</dbReference>
<feature type="region of interest" description="Disordered" evidence="1">
    <location>
        <begin position="625"/>
        <end position="646"/>
    </location>
</feature>
<feature type="domain" description="AAA+ ATPase" evidence="2">
    <location>
        <begin position="448"/>
        <end position="613"/>
    </location>
</feature>
<dbReference type="EMBL" id="JABRWJ010000001">
    <property type="protein sequence ID" value="NRF65661.1"/>
    <property type="molecule type" value="Genomic_DNA"/>
</dbReference>
<gene>
    <name evidence="3" type="ORF">HLB44_01555</name>
</gene>
<dbReference type="Pfam" id="PF00082">
    <property type="entry name" value="Peptidase_S8"/>
    <property type="match status" value="1"/>
</dbReference>
<evidence type="ECO:0000313" key="4">
    <source>
        <dbReference type="Proteomes" id="UP000737171"/>
    </source>
</evidence>
<dbReference type="Proteomes" id="UP000737171">
    <property type="component" value="Unassembled WGS sequence"/>
</dbReference>
<accession>A0ABX2E9J2</accession>
<protein>
    <submittedName>
        <fullName evidence="3">CHAT domain-containing protein</fullName>
    </submittedName>
</protein>
<name>A0ABX2E9J2_9BURK</name>
<evidence type="ECO:0000256" key="1">
    <source>
        <dbReference type="SAM" id="MobiDB-lite"/>
    </source>
</evidence>
<evidence type="ECO:0000259" key="2">
    <source>
        <dbReference type="SMART" id="SM00382"/>
    </source>
</evidence>